<dbReference type="InterPro" id="IPR029017">
    <property type="entry name" value="Enolase-like_N"/>
</dbReference>
<dbReference type="OrthoDB" id="10009078at2759"/>
<dbReference type="EC" id="4.2.1.11" evidence="3"/>
<dbReference type="RefSeq" id="XP_055901089.1">
    <property type="nucleotide sequence ID" value="XM_056045114.1"/>
</dbReference>
<evidence type="ECO:0000313" key="20">
    <source>
        <dbReference type="RefSeq" id="XP_055901089.1"/>
    </source>
</evidence>
<gene>
    <name evidence="14 15 16 17 18 19 20" type="primary">LOC106053375</name>
</gene>
<keyword evidence="9" id="KW-0175">Coiled coil</keyword>
<evidence type="ECO:0000256" key="2">
    <source>
        <dbReference type="ARBA" id="ARBA00009604"/>
    </source>
</evidence>
<evidence type="ECO:0000256" key="9">
    <source>
        <dbReference type="SAM" id="Coils"/>
    </source>
</evidence>
<dbReference type="RefSeq" id="XP_055901058.1">
    <property type="nucleotide sequence ID" value="XM_056045083.1"/>
</dbReference>
<evidence type="ECO:0000256" key="3">
    <source>
        <dbReference type="ARBA" id="ARBA00012058"/>
    </source>
</evidence>
<proteinExistence type="inferred from homology"/>
<dbReference type="OMA" id="MKELICI"/>
<name>A0A9W3BN96_BIOGL</name>
<dbReference type="GO" id="GO:0004634">
    <property type="term" value="F:phosphopyruvate hydratase activity"/>
    <property type="evidence" value="ECO:0007669"/>
    <property type="project" value="UniProtKB-EC"/>
</dbReference>
<feature type="domain" description="Enolase C-terminal TIM barrel" evidence="11">
    <location>
        <begin position="263"/>
        <end position="555"/>
    </location>
</feature>
<evidence type="ECO:0000256" key="1">
    <source>
        <dbReference type="ARBA" id="ARBA00005031"/>
    </source>
</evidence>
<dbReference type="SMART" id="SM01193">
    <property type="entry name" value="Enolase_N"/>
    <property type="match status" value="1"/>
</dbReference>
<dbReference type="SUPFAM" id="SSF54826">
    <property type="entry name" value="Enolase N-terminal domain-like"/>
    <property type="match status" value="1"/>
</dbReference>
<comment type="pathway">
    <text evidence="1">Carbohydrate degradation; glycolysis; pyruvate from D-glyceraldehyde 3-phosphate: step 4/5.</text>
</comment>
<keyword evidence="5" id="KW-0456">Lyase</keyword>
<dbReference type="GO" id="GO:0000015">
    <property type="term" value="C:phosphopyruvate hydratase complex"/>
    <property type="evidence" value="ECO:0007669"/>
    <property type="project" value="InterPro"/>
</dbReference>
<dbReference type="CDD" id="cd22974">
    <property type="entry name" value="DD_ENO4"/>
    <property type="match status" value="1"/>
</dbReference>
<comment type="similarity">
    <text evidence="2">Belongs to the enolase family.</text>
</comment>
<dbReference type="Proteomes" id="UP001165740">
    <property type="component" value="Chromosome 1"/>
</dbReference>
<dbReference type="RefSeq" id="XP_055901051.1">
    <property type="nucleotide sequence ID" value="XM_056045076.1"/>
</dbReference>
<evidence type="ECO:0000313" key="16">
    <source>
        <dbReference type="RefSeq" id="XP_055901058.1"/>
    </source>
</evidence>
<feature type="coiled-coil region" evidence="9">
    <location>
        <begin position="146"/>
        <end position="173"/>
    </location>
</feature>
<evidence type="ECO:0000259" key="11">
    <source>
        <dbReference type="SMART" id="SM01192"/>
    </source>
</evidence>
<evidence type="ECO:0000313" key="13">
    <source>
        <dbReference type="Proteomes" id="UP001165740"/>
    </source>
</evidence>
<protein>
    <recommendedName>
        <fullName evidence="7">Enolase 4</fullName>
        <ecNumber evidence="3">4.2.1.11</ecNumber>
    </recommendedName>
    <alternativeName>
        <fullName evidence="6">2-phospho-D-glycerate hydro-lyase</fullName>
    </alternativeName>
</protein>
<comment type="catalytic activity">
    <reaction evidence="8">
        <text>(2R)-2-phosphoglycerate = phosphoenolpyruvate + H2O</text>
        <dbReference type="Rhea" id="RHEA:10164"/>
        <dbReference type="ChEBI" id="CHEBI:15377"/>
        <dbReference type="ChEBI" id="CHEBI:58289"/>
        <dbReference type="ChEBI" id="CHEBI:58702"/>
        <dbReference type="EC" id="4.2.1.11"/>
    </reaction>
</comment>
<dbReference type="PRINTS" id="PR00148">
    <property type="entry name" value="ENOLASE"/>
</dbReference>
<evidence type="ECO:0000256" key="10">
    <source>
        <dbReference type="SAM" id="MobiDB-lite"/>
    </source>
</evidence>
<dbReference type="InterPro" id="IPR047500">
    <property type="entry name" value="DD_ENO4"/>
</dbReference>
<evidence type="ECO:0000313" key="17">
    <source>
        <dbReference type="RefSeq" id="XP_055901065.1"/>
    </source>
</evidence>
<dbReference type="InterPro" id="IPR000941">
    <property type="entry name" value="Enolase"/>
</dbReference>
<dbReference type="AlphaFoldDB" id="A0A9W3BN96"/>
<evidence type="ECO:0000256" key="5">
    <source>
        <dbReference type="ARBA" id="ARBA00023239"/>
    </source>
</evidence>
<dbReference type="PANTHER" id="PTHR11902:SF30">
    <property type="entry name" value="ENOLASE 4"/>
    <property type="match status" value="1"/>
</dbReference>
<dbReference type="SMART" id="SM01192">
    <property type="entry name" value="Enolase_C"/>
    <property type="match status" value="1"/>
</dbReference>
<keyword evidence="4" id="KW-0324">Glycolysis</keyword>
<dbReference type="GO" id="GO:0000287">
    <property type="term" value="F:magnesium ion binding"/>
    <property type="evidence" value="ECO:0007669"/>
    <property type="project" value="InterPro"/>
</dbReference>
<organism evidence="13 17">
    <name type="scientific">Biomphalaria glabrata</name>
    <name type="common">Bloodfluke planorb</name>
    <name type="synonym">Freshwater snail</name>
    <dbReference type="NCBI Taxonomy" id="6526"/>
    <lineage>
        <taxon>Eukaryota</taxon>
        <taxon>Metazoa</taxon>
        <taxon>Spiralia</taxon>
        <taxon>Lophotrochozoa</taxon>
        <taxon>Mollusca</taxon>
        <taxon>Gastropoda</taxon>
        <taxon>Heterobranchia</taxon>
        <taxon>Euthyneura</taxon>
        <taxon>Panpulmonata</taxon>
        <taxon>Hygrophila</taxon>
        <taxon>Lymnaeoidea</taxon>
        <taxon>Planorbidae</taxon>
        <taxon>Biomphalaria</taxon>
    </lineage>
</organism>
<evidence type="ECO:0000256" key="4">
    <source>
        <dbReference type="ARBA" id="ARBA00023152"/>
    </source>
</evidence>
<evidence type="ECO:0000313" key="15">
    <source>
        <dbReference type="RefSeq" id="XP_055901051.1"/>
    </source>
</evidence>
<keyword evidence="13" id="KW-1185">Reference proteome</keyword>
<dbReference type="SUPFAM" id="SSF51604">
    <property type="entry name" value="Enolase C-terminal domain-like"/>
    <property type="match status" value="1"/>
</dbReference>
<feature type="region of interest" description="Disordered" evidence="10">
    <location>
        <begin position="182"/>
        <end position="208"/>
    </location>
</feature>
<evidence type="ECO:0000256" key="6">
    <source>
        <dbReference type="ARBA" id="ARBA00031125"/>
    </source>
</evidence>
<evidence type="ECO:0000313" key="19">
    <source>
        <dbReference type="RefSeq" id="XP_055901079.1"/>
    </source>
</evidence>
<dbReference type="RefSeq" id="XP_055901079.1">
    <property type="nucleotide sequence ID" value="XM_056045104.1"/>
</dbReference>
<reference evidence="14 15" key="1">
    <citation type="submission" date="2025-04" db="UniProtKB">
        <authorList>
            <consortium name="RefSeq"/>
        </authorList>
    </citation>
    <scope>IDENTIFICATION</scope>
</reference>
<evidence type="ECO:0000256" key="7">
    <source>
        <dbReference type="ARBA" id="ARBA00034855"/>
    </source>
</evidence>
<evidence type="ECO:0000256" key="8">
    <source>
        <dbReference type="ARBA" id="ARBA00048333"/>
    </source>
</evidence>
<dbReference type="InterPro" id="IPR036849">
    <property type="entry name" value="Enolase-like_C_sf"/>
</dbReference>
<feature type="domain" description="Enolase N-terminal" evidence="12">
    <location>
        <begin position="60"/>
        <end position="251"/>
    </location>
</feature>
<dbReference type="Pfam" id="PF00113">
    <property type="entry name" value="Enolase_C"/>
    <property type="match status" value="1"/>
</dbReference>
<dbReference type="GeneID" id="106053375"/>
<dbReference type="PANTHER" id="PTHR11902">
    <property type="entry name" value="ENOLASE"/>
    <property type="match status" value="1"/>
</dbReference>
<accession>A0A9W3BN96</accession>
<evidence type="ECO:0000259" key="12">
    <source>
        <dbReference type="SMART" id="SM01193"/>
    </source>
</evidence>
<dbReference type="RefSeq" id="XP_055901065.1">
    <property type="nucleotide sequence ID" value="XM_056045090.1"/>
</dbReference>
<evidence type="ECO:0000313" key="14">
    <source>
        <dbReference type="RefSeq" id="XP_055901047.1"/>
    </source>
</evidence>
<dbReference type="InterPro" id="IPR020810">
    <property type="entry name" value="Enolase_C"/>
</dbReference>
<evidence type="ECO:0000313" key="18">
    <source>
        <dbReference type="RefSeq" id="XP_055901071.1"/>
    </source>
</evidence>
<sequence length="645" mass="72473">MAYASNNLSVLRQKAMTYYKENGIPKKIEEVLNAMFYENPSDPYGYLANYFSDYAESSKLKRISACMVYDGQGLPTLETNVYCTVNNKEKHICSTLIPNRDIKIWLEEREKAQIEIKASVLAAINLINCELNETLKGLDPLKQTDIDQMLLSFMEKKRQIEEKEKEKEKLSNEELPALSANATPAVASQVAKNKRKQSRSSAKIAKSGNVAHIPDRPLEILVSGSESVIAISQAVCLSAAISNNYRIYQHVANLMHPNVSARHYRIPLPMITILHGGKGVAGKQNLIKEFMVVPGINMPFEKGLQQIANINSHVSKTLSSKFGAAVKYVNENGTLCPPLDQPNQGLDLIIEAIHAQGLTVNKDMHLAINIAAHEFFDHDKGKYEVTESTWKSSEEMVPYTSELLTKYPSIVAVIDPLRGENFQKYSEESETWIKLCDKVSKSVYIVGDNFYSRPGLLIKEPAPISAFTSGIVMRLERLNTLSDIITCAKLYQALKNEIIISTNDFETTDTFLVDFSVGIKARFLKLGGIHTGERCCKINRMLQIYRELEHPEIKFVEEPSESETVAGETEEQVTIRYTVGSQEEPIVETVEEKEEAEIIKVPTPEPEDDGKFHLKLHESFEFPQINYPTLQNVEPVDAESVEQNS</sequence>
<dbReference type="InterPro" id="IPR020811">
    <property type="entry name" value="Enolase_N"/>
</dbReference>
<dbReference type="GO" id="GO:0006096">
    <property type="term" value="P:glycolytic process"/>
    <property type="evidence" value="ECO:0007669"/>
    <property type="project" value="UniProtKB-KW"/>
</dbReference>
<dbReference type="RefSeq" id="XP_055901047.1">
    <property type="nucleotide sequence ID" value="XM_056045072.1"/>
</dbReference>
<dbReference type="RefSeq" id="XP_055901071.1">
    <property type="nucleotide sequence ID" value="XM_056045096.1"/>
</dbReference>
<dbReference type="Gene3D" id="3.20.20.120">
    <property type="entry name" value="Enolase-like C-terminal domain"/>
    <property type="match status" value="1"/>
</dbReference>
<dbReference type="Gene3D" id="3.30.390.10">
    <property type="entry name" value="Enolase-like, N-terminal domain"/>
    <property type="match status" value="1"/>
</dbReference>